<proteinExistence type="predicted"/>
<name>L0K7F3_HALHC</name>
<dbReference type="EMBL" id="CP003359">
    <property type="protein sequence ID" value="AGB41217.1"/>
    <property type="molecule type" value="Genomic_DNA"/>
</dbReference>
<dbReference type="Proteomes" id="UP000010880">
    <property type="component" value="Chromosome"/>
</dbReference>
<dbReference type="AlphaFoldDB" id="L0K7F3"/>
<keyword evidence="2" id="KW-1185">Reference proteome</keyword>
<organism evidence="1 2">
    <name type="scientific">Halobacteroides halobius (strain ATCC 35273 / DSM 5150 / MD-1)</name>
    <dbReference type="NCBI Taxonomy" id="748449"/>
    <lineage>
        <taxon>Bacteria</taxon>
        <taxon>Bacillati</taxon>
        <taxon>Bacillota</taxon>
        <taxon>Clostridia</taxon>
        <taxon>Halanaerobiales</taxon>
        <taxon>Halobacteroidaceae</taxon>
        <taxon>Halobacteroides</taxon>
    </lineage>
</organism>
<sequence>MEHSEEVTFKEQIRKQTGEFIVVIIKSGAKCCQQQGILCNVEQDFLVLINQDSRIQIPISAIVAIKWKIKGVKD</sequence>
<evidence type="ECO:0000313" key="1">
    <source>
        <dbReference type="EMBL" id="AGB41217.1"/>
    </source>
</evidence>
<gene>
    <name evidence="1" type="ordered locus">Halha_1271</name>
</gene>
<reference evidence="2" key="1">
    <citation type="submission" date="2012-02" db="EMBL/GenBank/DDBJ databases">
        <title>The complete genome of Halobacteroides halobius DSM 5150.</title>
        <authorList>
            <person name="Lucas S."/>
            <person name="Copeland A."/>
            <person name="Lapidus A."/>
            <person name="Glavina del Rio T."/>
            <person name="Dalin E."/>
            <person name="Tice H."/>
            <person name="Bruce D."/>
            <person name="Goodwin L."/>
            <person name="Pitluck S."/>
            <person name="Peters L."/>
            <person name="Mikhailova N."/>
            <person name="Gu W."/>
            <person name="Kyrpides N."/>
            <person name="Mavromatis K."/>
            <person name="Ivanova N."/>
            <person name="Brettin T."/>
            <person name="Detter J.C."/>
            <person name="Han C."/>
            <person name="Larimer F."/>
            <person name="Land M."/>
            <person name="Hauser L."/>
            <person name="Markowitz V."/>
            <person name="Cheng J.-F."/>
            <person name="Hugenholtz P."/>
            <person name="Woyke T."/>
            <person name="Wu D."/>
            <person name="Tindall B."/>
            <person name="Pomrenke H."/>
            <person name="Brambilla E."/>
            <person name="Klenk H.-P."/>
            <person name="Eisen J.A."/>
        </authorList>
    </citation>
    <scope>NUCLEOTIDE SEQUENCE [LARGE SCALE GENOMIC DNA]</scope>
    <source>
        <strain evidence="2">ATCC 35273 / DSM 5150 / MD-1</strain>
    </source>
</reference>
<protein>
    <submittedName>
        <fullName evidence="1">Uncharacterized protein</fullName>
    </submittedName>
</protein>
<accession>L0K7F3</accession>
<evidence type="ECO:0000313" key="2">
    <source>
        <dbReference type="Proteomes" id="UP000010880"/>
    </source>
</evidence>
<dbReference type="OrthoDB" id="2119855at2"/>
<dbReference type="HOGENOM" id="CLU_2682691_0_0_9"/>
<dbReference type="KEGG" id="hhl:Halha_1271"/>
<dbReference type="RefSeq" id="WP_015326939.1">
    <property type="nucleotide sequence ID" value="NC_019978.1"/>
</dbReference>